<comment type="catalytic activity">
    <reaction evidence="10">
        <text>a 6-O-methyl-2'-deoxyguanosine in DNA + L-cysteinyl-[protein] = S-methyl-L-cysteinyl-[protein] + a 2'-deoxyguanosine in DNA</text>
        <dbReference type="Rhea" id="RHEA:24000"/>
        <dbReference type="Rhea" id="RHEA-COMP:10131"/>
        <dbReference type="Rhea" id="RHEA-COMP:10132"/>
        <dbReference type="Rhea" id="RHEA-COMP:11367"/>
        <dbReference type="Rhea" id="RHEA-COMP:11368"/>
        <dbReference type="ChEBI" id="CHEBI:29950"/>
        <dbReference type="ChEBI" id="CHEBI:82612"/>
        <dbReference type="ChEBI" id="CHEBI:85445"/>
        <dbReference type="ChEBI" id="CHEBI:85448"/>
        <dbReference type="EC" id="2.1.1.63"/>
    </reaction>
</comment>
<dbReference type="Gene3D" id="1.10.10.10">
    <property type="entry name" value="Winged helix-like DNA-binding domain superfamily/Winged helix DNA-binding domain"/>
    <property type="match status" value="1"/>
</dbReference>
<dbReference type="NCBIfam" id="TIGR00589">
    <property type="entry name" value="ogt"/>
    <property type="match status" value="1"/>
</dbReference>
<evidence type="ECO:0000313" key="12">
    <source>
        <dbReference type="EMBL" id="RAG81828.1"/>
    </source>
</evidence>
<dbReference type="GO" id="GO:0006281">
    <property type="term" value="P:DNA repair"/>
    <property type="evidence" value="ECO:0007669"/>
    <property type="project" value="UniProtKB-KW"/>
</dbReference>
<keyword evidence="7 12" id="KW-0808">Transferase</keyword>
<evidence type="ECO:0000256" key="3">
    <source>
        <dbReference type="ARBA" id="ARBA00008711"/>
    </source>
</evidence>
<proteinExistence type="inferred from homology"/>
<evidence type="ECO:0000256" key="1">
    <source>
        <dbReference type="ARBA" id="ARBA00001286"/>
    </source>
</evidence>
<dbReference type="GO" id="GO:0003908">
    <property type="term" value="F:methylated-DNA-[protein]-cysteine S-methyltransferase activity"/>
    <property type="evidence" value="ECO:0007669"/>
    <property type="project" value="UniProtKB-EC"/>
</dbReference>
<dbReference type="Gene3D" id="3.30.160.70">
    <property type="entry name" value="Methylated DNA-protein cysteine methyltransferase domain"/>
    <property type="match status" value="1"/>
</dbReference>
<dbReference type="Pfam" id="PF01035">
    <property type="entry name" value="DNA_binding_1"/>
    <property type="match status" value="1"/>
</dbReference>
<reference evidence="12 13" key="1">
    <citation type="submission" date="2018-06" db="EMBL/GenBank/DDBJ databases">
        <title>Streptacidiphilus pinicola sp. nov., isolated from pine grove soil.</title>
        <authorList>
            <person name="Roh S.G."/>
            <person name="Park S."/>
            <person name="Kim M.-K."/>
            <person name="Yun B.-R."/>
            <person name="Park J."/>
            <person name="Kim M.J."/>
            <person name="Kim Y.S."/>
            <person name="Kim S.B."/>
        </authorList>
    </citation>
    <scope>NUCLEOTIDE SEQUENCE [LARGE SCALE GENOMIC DNA]</scope>
    <source>
        <strain evidence="12 13">MMS16-CNU450</strain>
    </source>
</reference>
<evidence type="ECO:0000256" key="8">
    <source>
        <dbReference type="ARBA" id="ARBA00022763"/>
    </source>
</evidence>
<gene>
    <name evidence="12" type="ORF">DN069_30685</name>
</gene>
<dbReference type="InterPro" id="IPR036217">
    <property type="entry name" value="MethylDNA_cys_MeTrfase_DNAb"/>
</dbReference>
<comment type="function">
    <text evidence="2">Involved in the cellular defense against the biological effects of O6-methylguanine (O6-MeG) and O4-methylthymine (O4-MeT) in DNA. Repairs the methylated nucleobase in DNA by stoichiometrically transferring the methyl group to a cysteine residue in the enzyme. This is a suicide reaction: the enzyme is irreversibly inactivated.</text>
</comment>
<keyword evidence="13" id="KW-1185">Reference proteome</keyword>
<dbReference type="EC" id="2.1.1.63" evidence="4"/>
<dbReference type="PROSITE" id="PS00374">
    <property type="entry name" value="MGMT"/>
    <property type="match status" value="1"/>
</dbReference>
<evidence type="ECO:0000259" key="11">
    <source>
        <dbReference type="Pfam" id="PF01035"/>
    </source>
</evidence>
<evidence type="ECO:0000256" key="7">
    <source>
        <dbReference type="ARBA" id="ARBA00022679"/>
    </source>
</evidence>
<keyword evidence="6 12" id="KW-0489">Methyltransferase</keyword>
<keyword evidence="8" id="KW-0227">DNA damage</keyword>
<comment type="similarity">
    <text evidence="3">Belongs to the MGMT family.</text>
</comment>
<comment type="catalytic activity">
    <reaction evidence="1">
        <text>a 4-O-methyl-thymidine in DNA + L-cysteinyl-[protein] = a thymidine in DNA + S-methyl-L-cysteinyl-[protein]</text>
        <dbReference type="Rhea" id="RHEA:53428"/>
        <dbReference type="Rhea" id="RHEA-COMP:10131"/>
        <dbReference type="Rhea" id="RHEA-COMP:10132"/>
        <dbReference type="Rhea" id="RHEA-COMP:13555"/>
        <dbReference type="Rhea" id="RHEA-COMP:13556"/>
        <dbReference type="ChEBI" id="CHEBI:29950"/>
        <dbReference type="ChEBI" id="CHEBI:82612"/>
        <dbReference type="ChEBI" id="CHEBI:137386"/>
        <dbReference type="ChEBI" id="CHEBI:137387"/>
        <dbReference type="EC" id="2.1.1.63"/>
    </reaction>
</comment>
<dbReference type="InterPro" id="IPR014048">
    <property type="entry name" value="MethylDNA_cys_MeTrfase_DNA-bd"/>
</dbReference>
<accession>A0A2X0J364</accession>
<dbReference type="GO" id="GO:0032259">
    <property type="term" value="P:methylation"/>
    <property type="evidence" value="ECO:0007669"/>
    <property type="project" value="UniProtKB-KW"/>
</dbReference>
<feature type="domain" description="Methylated-DNA-[protein]-cysteine S-methyltransferase DNA binding" evidence="11">
    <location>
        <begin position="88"/>
        <end position="176"/>
    </location>
</feature>
<dbReference type="InterPro" id="IPR001497">
    <property type="entry name" value="MethylDNA_cys_MeTrfase_AS"/>
</dbReference>
<evidence type="ECO:0000256" key="10">
    <source>
        <dbReference type="ARBA" id="ARBA00049348"/>
    </source>
</evidence>
<dbReference type="SUPFAM" id="SSF53155">
    <property type="entry name" value="Methylated DNA-protein cysteine methyltransferase domain"/>
    <property type="match status" value="1"/>
</dbReference>
<evidence type="ECO:0000256" key="2">
    <source>
        <dbReference type="ARBA" id="ARBA00003317"/>
    </source>
</evidence>
<comment type="caution">
    <text evidence="12">The sequence shown here is derived from an EMBL/GenBank/DDBJ whole genome shotgun (WGS) entry which is preliminary data.</text>
</comment>
<keyword evidence="9" id="KW-0234">DNA repair</keyword>
<dbReference type="AlphaFoldDB" id="A0A2X0J364"/>
<dbReference type="InterPro" id="IPR036631">
    <property type="entry name" value="MGMT_N_sf"/>
</dbReference>
<sequence length="188" mass="20172">METKVHWVDVLTPLPTGPVRVAVTERGVIGATFGPGDMLHETRGEVVGAPAPAGDERAARVAARLGEYFAGRRRAFELPLDWRWTDGVQRQVLQTLERTVGWGETVTYGQLAARSGAFEAEVEQHLAARAVGQIMGSNPLFLLVPCHRVVAADGLGGFGGGEAGMSVKRWLLTLEGHLPPTLDWDGPA</sequence>
<dbReference type="SUPFAM" id="SSF46767">
    <property type="entry name" value="Methylated DNA-protein cysteine methyltransferase, C-terminal domain"/>
    <property type="match status" value="1"/>
</dbReference>
<name>A0A2X0J364_9ACTN</name>
<dbReference type="OrthoDB" id="9802228at2"/>
<evidence type="ECO:0000256" key="4">
    <source>
        <dbReference type="ARBA" id="ARBA00011918"/>
    </source>
</evidence>
<organism evidence="12 13">
    <name type="scientific">Streptacidiphilus pinicola</name>
    <dbReference type="NCBI Taxonomy" id="2219663"/>
    <lineage>
        <taxon>Bacteria</taxon>
        <taxon>Bacillati</taxon>
        <taxon>Actinomycetota</taxon>
        <taxon>Actinomycetes</taxon>
        <taxon>Kitasatosporales</taxon>
        <taxon>Streptomycetaceae</taxon>
        <taxon>Streptacidiphilus</taxon>
    </lineage>
</organism>
<dbReference type="InterPro" id="IPR036388">
    <property type="entry name" value="WH-like_DNA-bd_sf"/>
</dbReference>
<dbReference type="CDD" id="cd06445">
    <property type="entry name" value="ATase"/>
    <property type="match status" value="1"/>
</dbReference>
<protein>
    <recommendedName>
        <fullName evidence="5">Methylated-DNA--protein-cysteine methyltransferase</fullName>
        <ecNumber evidence="4">2.1.1.63</ecNumber>
    </recommendedName>
</protein>
<evidence type="ECO:0000256" key="9">
    <source>
        <dbReference type="ARBA" id="ARBA00023204"/>
    </source>
</evidence>
<dbReference type="EMBL" id="QKYN01000136">
    <property type="protein sequence ID" value="RAG81828.1"/>
    <property type="molecule type" value="Genomic_DNA"/>
</dbReference>
<dbReference type="PANTHER" id="PTHR46460">
    <property type="entry name" value="METHYLATED-DNA--PROTEIN-CYSTEINE METHYLTRANSFERASE"/>
    <property type="match status" value="1"/>
</dbReference>
<evidence type="ECO:0000313" key="13">
    <source>
        <dbReference type="Proteomes" id="UP000248889"/>
    </source>
</evidence>
<dbReference type="PANTHER" id="PTHR46460:SF1">
    <property type="entry name" value="METHYLATED-DNA--PROTEIN-CYSTEINE METHYLTRANSFERASE"/>
    <property type="match status" value="1"/>
</dbReference>
<evidence type="ECO:0000256" key="5">
    <source>
        <dbReference type="ARBA" id="ARBA00015377"/>
    </source>
</evidence>
<dbReference type="Proteomes" id="UP000248889">
    <property type="component" value="Unassembled WGS sequence"/>
</dbReference>
<evidence type="ECO:0000256" key="6">
    <source>
        <dbReference type="ARBA" id="ARBA00022603"/>
    </source>
</evidence>